<dbReference type="Proteomes" id="UP000190130">
    <property type="component" value="Unassembled WGS sequence"/>
</dbReference>
<dbReference type="RefSeq" id="WP_055730937.1">
    <property type="nucleotide sequence ID" value="NZ_FUYX01000002.1"/>
</dbReference>
<dbReference type="AlphaFoldDB" id="A0A0Q3PD98"/>
<dbReference type="SUPFAM" id="SSF53850">
    <property type="entry name" value="Periplasmic binding protein-like II"/>
    <property type="match status" value="1"/>
</dbReference>
<proteinExistence type="inferred from homology"/>
<dbReference type="NCBIfam" id="TIGR01098">
    <property type="entry name" value="3A0109s03R"/>
    <property type="match status" value="1"/>
</dbReference>
<sequence>MNLSRRKIITGALAGAGAALALPQIGRAQTKLVKVGLIPSEDSRAMLESSQQLLDALEKNLGIKVQGFVAADYNGVIEAMRSGHVDVAYLGPFSYVLGTTVAPIEAFATAETAKSGRTFYHSQIIARKDSGIKEVKDLKGRTFAFVDPSSTSGHLFPKAGLMKLGFDPEKDFSRVLFTGSHDANALAVANKRVDAATIADRIFDAAVQKKLVDPADIQVVWRSDPIPESPTCWRKNLPDELKKQIKSAFLNIRDITWADQGKLNRFVETNDQAYDIIRETAKTLNLDLGKMK</sequence>
<comment type="similarity">
    <text evidence="1">Belongs to the phosphate/phosphite/phosphonate binding protein family.</text>
</comment>
<gene>
    <name evidence="3" type="ORF">ARD30_25100</name>
    <name evidence="4" type="ORF">SAMN05660750_00725</name>
</gene>
<dbReference type="GO" id="GO:0015716">
    <property type="term" value="P:organic phosphonate transport"/>
    <property type="evidence" value="ECO:0007669"/>
    <property type="project" value="InterPro"/>
</dbReference>
<dbReference type="GO" id="GO:0043190">
    <property type="term" value="C:ATP-binding cassette (ABC) transporter complex"/>
    <property type="evidence" value="ECO:0007669"/>
    <property type="project" value="InterPro"/>
</dbReference>
<dbReference type="InterPro" id="IPR006311">
    <property type="entry name" value="TAT_signal"/>
</dbReference>
<dbReference type="Proteomes" id="UP000051562">
    <property type="component" value="Unassembled WGS sequence"/>
</dbReference>
<dbReference type="InterPro" id="IPR017797">
    <property type="entry name" value="Phosphnate-bd"/>
</dbReference>
<dbReference type="PANTHER" id="PTHR35841:SF1">
    <property type="entry name" value="PHOSPHONATES-BINDING PERIPLASMIC PROTEIN"/>
    <property type="match status" value="1"/>
</dbReference>
<dbReference type="EMBL" id="FUYX01000002">
    <property type="protein sequence ID" value="SKB44809.1"/>
    <property type="molecule type" value="Genomic_DNA"/>
</dbReference>
<keyword evidence="5" id="KW-1185">Reference proteome</keyword>
<evidence type="ECO:0000313" key="5">
    <source>
        <dbReference type="Proteomes" id="UP000051562"/>
    </source>
</evidence>
<protein>
    <submittedName>
        <fullName evidence="3">Phosphonate ABC transporter substrate-binding protein</fullName>
    </submittedName>
    <submittedName>
        <fullName evidence="4">Phosphonate transport system substrate-binding protein</fullName>
    </submittedName>
</protein>
<dbReference type="EMBL" id="LMAR01000094">
    <property type="protein sequence ID" value="KQK27670.1"/>
    <property type="molecule type" value="Genomic_DNA"/>
</dbReference>
<reference evidence="3 5" key="1">
    <citation type="submission" date="2015-10" db="EMBL/GenBank/DDBJ databases">
        <title>Draft genome of Bosea thiooxidans.</title>
        <authorList>
            <person name="Wang X."/>
        </authorList>
    </citation>
    <scope>NUCLEOTIDE SEQUENCE [LARGE SCALE GENOMIC DNA]</scope>
    <source>
        <strain evidence="3 5">CGMCC 9174</strain>
    </source>
</reference>
<dbReference type="NCBIfam" id="TIGR03431">
    <property type="entry name" value="PhnD"/>
    <property type="match status" value="1"/>
</dbReference>
<dbReference type="GO" id="GO:0055085">
    <property type="term" value="P:transmembrane transport"/>
    <property type="evidence" value="ECO:0007669"/>
    <property type="project" value="InterPro"/>
</dbReference>
<dbReference type="OrthoDB" id="9802896at2"/>
<dbReference type="CDD" id="cd01071">
    <property type="entry name" value="PBP2_PhnD_like"/>
    <property type="match status" value="1"/>
</dbReference>
<dbReference type="PANTHER" id="PTHR35841">
    <property type="entry name" value="PHOSPHONATES-BINDING PERIPLASMIC PROTEIN"/>
    <property type="match status" value="1"/>
</dbReference>
<organism evidence="3 5">
    <name type="scientific">Bosea thiooxidans</name>
    <dbReference type="NCBI Taxonomy" id="53254"/>
    <lineage>
        <taxon>Bacteria</taxon>
        <taxon>Pseudomonadati</taxon>
        <taxon>Pseudomonadota</taxon>
        <taxon>Alphaproteobacteria</taxon>
        <taxon>Hyphomicrobiales</taxon>
        <taxon>Boseaceae</taxon>
        <taxon>Bosea</taxon>
    </lineage>
</organism>
<dbReference type="InterPro" id="IPR005770">
    <property type="entry name" value="PhnD"/>
</dbReference>
<evidence type="ECO:0000256" key="1">
    <source>
        <dbReference type="ARBA" id="ARBA00007162"/>
    </source>
</evidence>
<accession>A0A0Q3PD98</accession>
<evidence type="ECO:0000256" key="2">
    <source>
        <dbReference type="ARBA" id="ARBA00022729"/>
    </source>
</evidence>
<keyword evidence="2" id="KW-0732">Signal</keyword>
<dbReference type="STRING" id="53254.SAMN05660750_00725"/>
<dbReference type="Gene3D" id="3.40.190.10">
    <property type="entry name" value="Periplasmic binding protein-like II"/>
    <property type="match status" value="2"/>
</dbReference>
<evidence type="ECO:0000313" key="3">
    <source>
        <dbReference type="EMBL" id="KQK27670.1"/>
    </source>
</evidence>
<evidence type="ECO:0000313" key="4">
    <source>
        <dbReference type="EMBL" id="SKB44809.1"/>
    </source>
</evidence>
<dbReference type="Pfam" id="PF12974">
    <property type="entry name" value="Phosphonate-bd"/>
    <property type="match status" value="1"/>
</dbReference>
<evidence type="ECO:0000313" key="6">
    <source>
        <dbReference type="Proteomes" id="UP000190130"/>
    </source>
</evidence>
<reference evidence="4 6" key="2">
    <citation type="submission" date="2017-02" db="EMBL/GenBank/DDBJ databases">
        <authorList>
            <person name="Peterson S.W."/>
        </authorList>
    </citation>
    <scope>NUCLEOTIDE SEQUENCE [LARGE SCALE GENOMIC DNA]</scope>
    <source>
        <strain evidence="4 6">DSM 9653</strain>
    </source>
</reference>
<name>A0A0Q3PD98_9HYPH</name>
<dbReference type="PROSITE" id="PS51318">
    <property type="entry name" value="TAT"/>
    <property type="match status" value="1"/>
</dbReference>